<dbReference type="Proteomes" id="UP000028504">
    <property type="component" value="Chromosome"/>
</dbReference>
<evidence type="ECO:0000313" key="6">
    <source>
        <dbReference type="EMBL" id="AIG64000.1"/>
    </source>
</evidence>
<evidence type="ECO:0000256" key="3">
    <source>
        <dbReference type="ARBA" id="ARBA00022989"/>
    </source>
</evidence>
<keyword evidence="2 5" id="KW-0812">Transmembrane</keyword>
<dbReference type="InterPro" id="IPR003339">
    <property type="entry name" value="ABC/ECF_trnsptr_transmembrane"/>
</dbReference>
<evidence type="ECO:0000256" key="5">
    <source>
        <dbReference type="SAM" id="Phobius"/>
    </source>
</evidence>
<evidence type="ECO:0000256" key="2">
    <source>
        <dbReference type="ARBA" id="ARBA00022692"/>
    </source>
</evidence>
<evidence type="ECO:0000313" key="7">
    <source>
        <dbReference type="Proteomes" id="UP000028504"/>
    </source>
</evidence>
<name>A0ABM5QMH4_9CORY</name>
<accession>A0ABM5QMH4</accession>
<feature type="transmembrane region" description="Helical" evidence="5">
    <location>
        <begin position="27"/>
        <end position="60"/>
    </location>
</feature>
<dbReference type="Pfam" id="PF02361">
    <property type="entry name" value="CbiQ"/>
    <property type="match status" value="1"/>
</dbReference>
<feature type="transmembrane region" description="Helical" evidence="5">
    <location>
        <begin position="95"/>
        <end position="114"/>
    </location>
</feature>
<organism evidence="6 7">
    <name type="scientific">Corynebacterium atypicum</name>
    <dbReference type="NCBI Taxonomy" id="191610"/>
    <lineage>
        <taxon>Bacteria</taxon>
        <taxon>Bacillati</taxon>
        <taxon>Actinomycetota</taxon>
        <taxon>Actinomycetes</taxon>
        <taxon>Mycobacteriales</taxon>
        <taxon>Corynebacteriaceae</taxon>
        <taxon>Corynebacterium</taxon>
    </lineage>
</organism>
<dbReference type="PANTHER" id="PTHR33514:SF13">
    <property type="entry name" value="PROTEIN ABCI12, CHLOROPLASTIC"/>
    <property type="match status" value="1"/>
</dbReference>
<keyword evidence="3 5" id="KW-1133">Transmembrane helix</keyword>
<evidence type="ECO:0000256" key="4">
    <source>
        <dbReference type="ARBA" id="ARBA00023136"/>
    </source>
</evidence>
<keyword evidence="7" id="KW-1185">Reference proteome</keyword>
<protein>
    <submittedName>
        <fullName evidence="6">Cobalt ABC transporter permease</fullName>
    </submittedName>
</protein>
<dbReference type="CDD" id="cd16914">
    <property type="entry name" value="EcfT"/>
    <property type="match status" value="1"/>
</dbReference>
<comment type="subcellular location">
    <subcellularLocation>
        <location evidence="1">Membrane</location>
        <topology evidence="1">Multi-pass membrane protein</topology>
    </subcellularLocation>
</comment>
<feature type="transmembrane region" description="Helical" evidence="5">
    <location>
        <begin position="72"/>
        <end position="89"/>
    </location>
</feature>
<dbReference type="EMBL" id="CP008944">
    <property type="protein sequence ID" value="AIG64000.1"/>
    <property type="molecule type" value="Genomic_DNA"/>
</dbReference>
<proteinExistence type="predicted"/>
<gene>
    <name evidence="6" type="ORF">CATYP_04290</name>
</gene>
<dbReference type="PANTHER" id="PTHR33514">
    <property type="entry name" value="PROTEIN ABCI12, CHLOROPLASTIC"/>
    <property type="match status" value="1"/>
</dbReference>
<keyword evidence="4 5" id="KW-0472">Membrane</keyword>
<reference evidence="6 7" key="1">
    <citation type="submission" date="2014-07" db="EMBL/GenBank/DDBJ databases">
        <title>Complete genome sequence of Corynebacterium atypicum DSM 44849: identifiction of the mycolic acid biosynthesis genes.</title>
        <authorList>
            <person name="Tippelt A."/>
            <person name="Mollmann S."/>
            <person name="Albersmeier A."/>
            <person name="Jaenicke S."/>
            <person name="Ruckert C."/>
            <person name="Tauch A."/>
        </authorList>
    </citation>
    <scope>NUCLEOTIDE SEQUENCE [LARGE SCALE GENOMIC DNA]</scope>
    <source>
        <strain evidence="6 7">R2070</strain>
    </source>
</reference>
<evidence type="ECO:0000256" key="1">
    <source>
        <dbReference type="ARBA" id="ARBA00004141"/>
    </source>
</evidence>
<sequence length="206" mass="21959">MLPREVPFGVYVPGRTPVHAMNPALKLVAVFAAITVAVFLLHGAIAIAAFAVVIGCAYLVARIPIRVAWTQIAAPLPLLVALAAFQWWQHDLAEAASTLAVLSLCILAASLVPLTTTIEELMDAVEKALQPLSRFGVPAERIGLAIALTIRLIPVQFAQVRQVLEARRARGTGFSLFAFATPVIIRSIRRARALAEALAARGAADD</sequence>